<comment type="similarity">
    <text evidence="1 5">Belongs to the bacterial ribosomal protein bS18 family.</text>
</comment>
<feature type="compositionally biased region" description="Polar residues" evidence="6">
    <location>
        <begin position="29"/>
        <end position="38"/>
    </location>
</feature>
<dbReference type="GO" id="GO:0005763">
    <property type="term" value="C:mitochondrial small ribosomal subunit"/>
    <property type="evidence" value="ECO:0007669"/>
    <property type="project" value="TreeGrafter"/>
</dbReference>
<evidence type="ECO:0000256" key="4">
    <source>
        <dbReference type="ARBA" id="ARBA00035264"/>
    </source>
</evidence>
<dbReference type="VEuPathDB" id="FungiDB:DEHA2D13156g"/>
<dbReference type="Pfam" id="PF01084">
    <property type="entry name" value="Ribosomal_S18"/>
    <property type="match status" value="1"/>
</dbReference>
<proteinExistence type="inferred from homology"/>
<dbReference type="PANTHER" id="PTHR13479">
    <property type="entry name" value="30S RIBOSOMAL PROTEIN S18"/>
    <property type="match status" value="1"/>
</dbReference>
<dbReference type="KEGG" id="dha:DEHA2D13156g"/>
<dbReference type="GO" id="GO:0003735">
    <property type="term" value="F:structural constituent of ribosome"/>
    <property type="evidence" value="ECO:0007669"/>
    <property type="project" value="InterPro"/>
</dbReference>
<dbReference type="RefSeq" id="XP_459046.2">
    <property type="nucleotide sequence ID" value="XM_459046.1"/>
</dbReference>
<evidence type="ECO:0000256" key="5">
    <source>
        <dbReference type="RuleBase" id="RU003910"/>
    </source>
</evidence>
<dbReference type="FunCoup" id="Q6BRX4">
    <property type="interactions" value="187"/>
</dbReference>
<dbReference type="InParanoid" id="Q6BRX4"/>
<dbReference type="OrthoDB" id="21463at2759"/>
<evidence type="ECO:0000313" key="7">
    <source>
        <dbReference type="EMBL" id="CAG87214.2"/>
    </source>
</evidence>
<dbReference type="Gene3D" id="4.10.640.10">
    <property type="entry name" value="Ribosomal protein S18"/>
    <property type="match status" value="1"/>
</dbReference>
<dbReference type="GO" id="GO:0032543">
    <property type="term" value="P:mitochondrial translation"/>
    <property type="evidence" value="ECO:0007669"/>
    <property type="project" value="TreeGrafter"/>
</dbReference>
<evidence type="ECO:0000256" key="2">
    <source>
        <dbReference type="ARBA" id="ARBA00022980"/>
    </source>
</evidence>
<dbReference type="InterPro" id="IPR001648">
    <property type="entry name" value="Ribosomal_bS18"/>
</dbReference>
<evidence type="ECO:0000313" key="8">
    <source>
        <dbReference type="Proteomes" id="UP000000599"/>
    </source>
</evidence>
<evidence type="ECO:0000256" key="3">
    <source>
        <dbReference type="ARBA" id="ARBA00023274"/>
    </source>
</evidence>
<protein>
    <recommendedName>
        <fullName evidence="4">Small ribosomal subunit protein bS18m</fullName>
    </recommendedName>
</protein>
<name>Q6BRX4_DEBHA</name>
<keyword evidence="2 5" id="KW-0689">Ribosomal protein</keyword>
<evidence type="ECO:0000256" key="1">
    <source>
        <dbReference type="ARBA" id="ARBA00005589"/>
    </source>
</evidence>
<evidence type="ECO:0000256" key="6">
    <source>
        <dbReference type="SAM" id="MobiDB-lite"/>
    </source>
</evidence>
<gene>
    <name evidence="7" type="ordered locus">DEHA2D13156g</name>
</gene>
<dbReference type="SUPFAM" id="SSF46911">
    <property type="entry name" value="Ribosomal protein S18"/>
    <property type="match status" value="1"/>
</dbReference>
<keyword evidence="3 5" id="KW-0687">Ribonucleoprotein</keyword>
<dbReference type="PANTHER" id="PTHR13479:SF40">
    <property type="entry name" value="SMALL RIBOSOMAL SUBUNIT PROTEIN BS18M"/>
    <property type="match status" value="1"/>
</dbReference>
<dbReference type="GO" id="GO:0070181">
    <property type="term" value="F:small ribosomal subunit rRNA binding"/>
    <property type="evidence" value="ECO:0007669"/>
    <property type="project" value="TreeGrafter"/>
</dbReference>
<dbReference type="AlphaFoldDB" id="Q6BRX4"/>
<dbReference type="PRINTS" id="PR00974">
    <property type="entry name" value="RIBOSOMALS18"/>
</dbReference>
<dbReference type="eggNOG" id="KOG3162">
    <property type="taxonomic scope" value="Eukaryota"/>
</dbReference>
<dbReference type="STRING" id="284592.Q6BRX4"/>
<keyword evidence="8" id="KW-1185">Reference proteome</keyword>
<dbReference type="EMBL" id="CR382136">
    <property type="protein sequence ID" value="CAG87214.2"/>
    <property type="molecule type" value="Genomic_DNA"/>
</dbReference>
<sequence>MLVNRVMKAASGARVTPVRCIGTRSRIYNKSLPSTPEMKSSESWAGNESSNNNSSVISRVVGMARSLQENTQPPINIAKPFTKKFNSSETYDPFDFSNDKMDIEKRERRQAVPYEKMVDPFQKAGVDPLDIYTMPEILSRFLSSTGQILPREITGCNAKNQKKLSNAIKRARTCGLLSTVHKHSRYLATRNM</sequence>
<dbReference type="HOGENOM" id="CLU_082177_1_0_1"/>
<reference evidence="7 8" key="1">
    <citation type="journal article" date="2004" name="Nature">
        <title>Genome evolution in yeasts.</title>
        <authorList>
            <consortium name="Genolevures"/>
            <person name="Dujon B."/>
            <person name="Sherman D."/>
            <person name="Fischer G."/>
            <person name="Durrens P."/>
            <person name="Casaregola S."/>
            <person name="Lafontaine I."/>
            <person name="de Montigny J."/>
            <person name="Marck C."/>
            <person name="Neuveglise C."/>
            <person name="Talla E."/>
            <person name="Goffard N."/>
            <person name="Frangeul L."/>
            <person name="Aigle M."/>
            <person name="Anthouard V."/>
            <person name="Babour A."/>
            <person name="Barbe V."/>
            <person name="Barnay S."/>
            <person name="Blanchin S."/>
            <person name="Beckerich J.M."/>
            <person name="Beyne E."/>
            <person name="Bleykasten C."/>
            <person name="Boisrame A."/>
            <person name="Boyer J."/>
            <person name="Cattolico L."/>
            <person name="Confanioleri F."/>
            <person name="de Daruvar A."/>
            <person name="Despons L."/>
            <person name="Fabre E."/>
            <person name="Fairhead C."/>
            <person name="Ferry-Dumazet H."/>
            <person name="Groppi A."/>
            <person name="Hantraye F."/>
            <person name="Hennequin C."/>
            <person name="Jauniaux N."/>
            <person name="Joyet P."/>
            <person name="Kachouri R."/>
            <person name="Kerrest A."/>
            <person name="Koszul R."/>
            <person name="Lemaire M."/>
            <person name="Lesur I."/>
            <person name="Ma L."/>
            <person name="Muller H."/>
            <person name="Nicaud J.M."/>
            <person name="Nikolski M."/>
            <person name="Oztas S."/>
            <person name="Ozier-Kalogeropoulos O."/>
            <person name="Pellenz S."/>
            <person name="Potier S."/>
            <person name="Richard G.F."/>
            <person name="Straub M.L."/>
            <person name="Suleau A."/>
            <person name="Swennene D."/>
            <person name="Tekaia F."/>
            <person name="Wesolowski-Louvel M."/>
            <person name="Westhof E."/>
            <person name="Wirth B."/>
            <person name="Zeniou-Meyer M."/>
            <person name="Zivanovic I."/>
            <person name="Bolotin-Fukuhara M."/>
            <person name="Thierry A."/>
            <person name="Bouchier C."/>
            <person name="Caudron B."/>
            <person name="Scarpelli C."/>
            <person name="Gaillardin C."/>
            <person name="Weissenbach J."/>
            <person name="Wincker P."/>
            <person name="Souciet J.L."/>
        </authorList>
    </citation>
    <scope>NUCLEOTIDE SEQUENCE [LARGE SCALE GENOMIC DNA]</scope>
    <source>
        <strain evidence="8">ATCC 36239 / CBS 767 / BCRC 21394 / JCM 1990 / NBRC 0083 / IGC 2968</strain>
    </source>
</reference>
<dbReference type="InterPro" id="IPR036870">
    <property type="entry name" value="Ribosomal_bS18_sf"/>
</dbReference>
<dbReference type="OMA" id="LSMAIEY"/>
<accession>Q6BRX4</accession>
<organism evidence="7 8">
    <name type="scientific">Debaryomyces hansenii (strain ATCC 36239 / CBS 767 / BCRC 21394 / JCM 1990 / NBRC 0083 / IGC 2968)</name>
    <name type="common">Yeast</name>
    <name type="synonym">Torulaspora hansenii</name>
    <dbReference type="NCBI Taxonomy" id="284592"/>
    <lineage>
        <taxon>Eukaryota</taxon>
        <taxon>Fungi</taxon>
        <taxon>Dikarya</taxon>
        <taxon>Ascomycota</taxon>
        <taxon>Saccharomycotina</taxon>
        <taxon>Pichiomycetes</taxon>
        <taxon>Debaryomycetaceae</taxon>
        <taxon>Debaryomyces</taxon>
    </lineage>
</organism>
<dbReference type="GeneID" id="2901289"/>
<dbReference type="NCBIfam" id="TIGR00165">
    <property type="entry name" value="S18"/>
    <property type="match status" value="1"/>
</dbReference>
<feature type="compositionally biased region" description="Low complexity" evidence="6">
    <location>
        <begin position="41"/>
        <end position="52"/>
    </location>
</feature>
<dbReference type="Proteomes" id="UP000000599">
    <property type="component" value="Chromosome D"/>
</dbReference>
<feature type="region of interest" description="Disordered" evidence="6">
    <location>
        <begin position="29"/>
        <end position="52"/>
    </location>
</feature>